<accession>A0ABQ2DE06</accession>
<evidence type="ECO:0000313" key="2">
    <source>
        <dbReference type="EMBL" id="GGJ54977.1"/>
    </source>
</evidence>
<reference evidence="3" key="1">
    <citation type="journal article" date="2019" name="Int. J. Syst. Evol. Microbiol.">
        <title>The Global Catalogue of Microorganisms (GCM) 10K type strain sequencing project: providing services to taxonomists for standard genome sequencing and annotation.</title>
        <authorList>
            <consortium name="The Broad Institute Genomics Platform"/>
            <consortium name="The Broad Institute Genome Sequencing Center for Infectious Disease"/>
            <person name="Wu L."/>
            <person name="Ma J."/>
        </authorList>
    </citation>
    <scope>NUCLEOTIDE SEQUENCE [LARGE SCALE GENOMIC DNA]</scope>
    <source>
        <strain evidence="3">CGMCC 1.3685</strain>
    </source>
</reference>
<dbReference type="Proteomes" id="UP000606115">
    <property type="component" value="Unassembled WGS sequence"/>
</dbReference>
<name>A0ABQ2DE06_9MICC</name>
<evidence type="ECO:0000259" key="1">
    <source>
        <dbReference type="Pfam" id="PF08818"/>
    </source>
</evidence>
<dbReference type="EMBL" id="BMKX01000002">
    <property type="protein sequence ID" value="GGJ54977.1"/>
    <property type="molecule type" value="Genomic_DNA"/>
</dbReference>
<dbReference type="InterPro" id="IPR014922">
    <property type="entry name" value="YdhG-like"/>
</dbReference>
<comment type="caution">
    <text evidence="2">The sequence shown here is derived from an EMBL/GenBank/DDBJ whole genome shotgun (WGS) entry which is preliminary data.</text>
</comment>
<dbReference type="RefSeq" id="WP_096256648.1">
    <property type="nucleotide sequence ID" value="NZ_BMKX01000002.1"/>
</dbReference>
<sequence length="141" mass="15312">MSVKQPAMSPSEMPVAEVLSRAPGTRRDEAEQLLALFQEITGLPPVVWAERIIGFGDYEYRYDSGHSGHAPLMAFAPGSAKHTIYLQSDFAVKWPELLGALGPHKASKACLYLGRLSKVNLEALRELLAASYALALTEAGQ</sequence>
<keyword evidence="3" id="KW-1185">Reference proteome</keyword>
<evidence type="ECO:0000313" key="3">
    <source>
        <dbReference type="Proteomes" id="UP000606115"/>
    </source>
</evidence>
<dbReference type="Pfam" id="PF08818">
    <property type="entry name" value="DUF1801"/>
    <property type="match status" value="1"/>
</dbReference>
<organism evidence="2 3">
    <name type="scientific">Glutamicibacter ardleyensis</name>
    <dbReference type="NCBI Taxonomy" id="225894"/>
    <lineage>
        <taxon>Bacteria</taxon>
        <taxon>Bacillati</taxon>
        <taxon>Actinomycetota</taxon>
        <taxon>Actinomycetes</taxon>
        <taxon>Micrococcales</taxon>
        <taxon>Micrococcaceae</taxon>
        <taxon>Glutamicibacter</taxon>
    </lineage>
</organism>
<gene>
    <name evidence="2" type="ORF">GCM10007173_12100</name>
</gene>
<feature type="domain" description="YdhG-like" evidence="1">
    <location>
        <begin position="26"/>
        <end position="130"/>
    </location>
</feature>
<proteinExistence type="predicted"/>
<dbReference type="GeneID" id="303303591"/>
<protein>
    <recommendedName>
        <fullName evidence="1">YdhG-like domain-containing protein</fullName>
    </recommendedName>
</protein>